<evidence type="ECO:0000313" key="2">
    <source>
        <dbReference type="EMBL" id="BAD80181.1"/>
    </source>
</evidence>
<dbReference type="InterPro" id="IPR036010">
    <property type="entry name" value="2Fe-2S_ferredoxin-like_sf"/>
</dbReference>
<gene>
    <name evidence="2" type="ordered locus">syc1991_c</name>
</gene>
<dbReference type="Gene3D" id="3.10.20.30">
    <property type="match status" value="1"/>
</dbReference>
<feature type="domain" description="2Fe-2S ferredoxin-type" evidence="1">
    <location>
        <begin position="3"/>
        <end position="77"/>
    </location>
</feature>
<dbReference type="KEGG" id="syc:syc1991_c"/>
<dbReference type="Pfam" id="PF00111">
    <property type="entry name" value="Fer2"/>
    <property type="match status" value="1"/>
</dbReference>
<dbReference type="Proteomes" id="UP000001175">
    <property type="component" value="Chromosome"/>
</dbReference>
<proteinExistence type="predicted"/>
<reference evidence="2 3" key="1">
    <citation type="journal article" date="2007" name="Photosyn. Res.">
        <title>Complete nucleotide sequence of the freshwater unicellular cyanobacterium Synechococcus elongatus PCC 6301 chromosome: gene content and organization.</title>
        <authorList>
            <person name="Sugita C."/>
            <person name="Ogata K."/>
            <person name="Shikata M."/>
            <person name="Jikuya H."/>
            <person name="Takano J."/>
            <person name="Furumichi M."/>
            <person name="Kanehisa M."/>
            <person name="Omata T."/>
            <person name="Sugiura M."/>
            <person name="Sugita M."/>
        </authorList>
    </citation>
    <scope>NUCLEOTIDE SEQUENCE [LARGE SCALE GENOMIC DNA]</scope>
    <source>
        <strain evidence="3">ATCC 27144 / PCC 6301 / SAUG 1402/1</strain>
    </source>
</reference>
<dbReference type="AlphaFoldDB" id="A0A0H3KBD5"/>
<dbReference type="PROSITE" id="PS51085">
    <property type="entry name" value="2FE2S_FER_2"/>
    <property type="match status" value="1"/>
</dbReference>
<sequence>MTITVHFLPDDVRVAAEVGEPLLNVAQRAGLRIPTGCLMGSCHACEVDLDGEPVCGCITAIPDAASGEITVDCASDPGW</sequence>
<dbReference type="InterPro" id="IPR001041">
    <property type="entry name" value="2Fe-2S_ferredoxin-type"/>
</dbReference>
<evidence type="ECO:0000313" key="3">
    <source>
        <dbReference type="Proteomes" id="UP000001175"/>
    </source>
</evidence>
<dbReference type="InterPro" id="IPR012675">
    <property type="entry name" value="Beta-grasp_dom_sf"/>
</dbReference>
<organism evidence="2 3">
    <name type="scientific">Synechococcus sp. (strain ATCC 27144 / PCC 6301 / SAUG 1402/1)</name>
    <name type="common">Anacystis nidulans</name>
    <dbReference type="NCBI Taxonomy" id="269084"/>
    <lineage>
        <taxon>Bacteria</taxon>
        <taxon>Bacillati</taxon>
        <taxon>Cyanobacteriota</taxon>
        <taxon>Cyanophyceae</taxon>
        <taxon>Synechococcales</taxon>
        <taxon>Synechococcaceae</taxon>
        <taxon>Synechococcus</taxon>
    </lineage>
</organism>
<dbReference type="GO" id="GO:0051536">
    <property type="term" value="F:iron-sulfur cluster binding"/>
    <property type="evidence" value="ECO:0007669"/>
    <property type="project" value="InterPro"/>
</dbReference>
<dbReference type="SUPFAM" id="SSF54292">
    <property type="entry name" value="2Fe-2S ferredoxin-like"/>
    <property type="match status" value="1"/>
</dbReference>
<dbReference type="CDD" id="cd00207">
    <property type="entry name" value="fer2"/>
    <property type="match status" value="1"/>
</dbReference>
<dbReference type="eggNOG" id="COG0633">
    <property type="taxonomic scope" value="Bacteria"/>
</dbReference>
<dbReference type="GeneID" id="72430978"/>
<protein>
    <submittedName>
        <fullName evidence="2">NAD-reducing hydrogenase gamma</fullName>
    </submittedName>
</protein>
<accession>A0A0H3KBD5</accession>
<dbReference type="RefSeq" id="WP_011244301.1">
    <property type="nucleotide sequence ID" value="NC_006576.1"/>
</dbReference>
<evidence type="ECO:0000259" key="1">
    <source>
        <dbReference type="PROSITE" id="PS51085"/>
    </source>
</evidence>
<dbReference type="EMBL" id="AP008231">
    <property type="protein sequence ID" value="BAD80181.1"/>
    <property type="molecule type" value="Genomic_DNA"/>
</dbReference>
<name>A0A0H3KBD5_SYNP6</name>